<evidence type="ECO:0000256" key="2">
    <source>
        <dbReference type="SAM" id="SignalP"/>
    </source>
</evidence>
<proteinExistence type="predicted"/>
<sequence length="71" mass="7198">MRFIGSLIALCTSILIAWISNTLPSRNVFSVGPCSSNITGMKSSSSTGGAKTSPPSTPNSSTSPSFASPCT</sequence>
<feature type="region of interest" description="Disordered" evidence="1">
    <location>
        <begin position="39"/>
        <end position="71"/>
    </location>
</feature>
<dbReference type="AlphaFoldDB" id="A0A224Y6A9"/>
<evidence type="ECO:0000256" key="1">
    <source>
        <dbReference type="SAM" id="MobiDB-lite"/>
    </source>
</evidence>
<feature type="signal peptide" evidence="2">
    <location>
        <begin position="1"/>
        <end position="24"/>
    </location>
</feature>
<reference evidence="3" key="1">
    <citation type="journal article" date="2018" name="PLoS Negl. Trop. Dis.">
        <title>An insight into the salivary gland and fat body transcriptome of Panstrongylus lignarius (Hemiptera: Heteroptera), the main vector of Chagas disease in Peru.</title>
        <authorList>
            <person name="Nevoa J.C."/>
            <person name="Mendes M.T."/>
            <person name="da Silva M.V."/>
            <person name="Soares S.C."/>
            <person name="Oliveira C.J.F."/>
            <person name="Ribeiro J.M.C."/>
        </authorList>
    </citation>
    <scope>NUCLEOTIDE SEQUENCE</scope>
</reference>
<organism evidence="3">
    <name type="scientific">Panstrongylus lignarius</name>
    <dbReference type="NCBI Taxonomy" id="156445"/>
    <lineage>
        <taxon>Eukaryota</taxon>
        <taxon>Metazoa</taxon>
        <taxon>Ecdysozoa</taxon>
        <taxon>Arthropoda</taxon>
        <taxon>Hexapoda</taxon>
        <taxon>Insecta</taxon>
        <taxon>Pterygota</taxon>
        <taxon>Neoptera</taxon>
        <taxon>Paraneoptera</taxon>
        <taxon>Hemiptera</taxon>
        <taxon>Heteroptera</taxon>
        <taxon>Panheteroptera</taxon>
        <taxon>Cimicomorpha</taxon>
        <taxon>Reduviidae</taxon>
        <taxon>Triatominae</taxon>
        <taxon>Panstrongylus</taxon>
    </lineage>
</organism>
<protein>
    <submittedName>
        <fullName evidence="3">Putative secreted protein</fullName>
    </submittedName>
</protein>
<accession>A0A224Y6A9</accession>
<evidence type="ECO:0000313" key="3">
    <source>
        <dbReference type="EMBL" id="JAW16111.1"/>
    </source>
</evidence>
<dbReference type="EMBL" id="GFTR01000315">
    <property type="protein sequence ID" value="JAW16111.1"/>
    <property type="molecule type" value="Transcribed_RNA"/>
</dbReference>
<name>A0A224Y6A9_9HEMI</name>
<feature type="chain" id="PRO_5013234219" evidence="2">
    <location>
        <begin position="25"/>
        <end position="71"/>
    </location>
</feature>
<keyword evidence="2" id="KW-0732">Signal</keyword>